<keyword evidence="7" id="KW-0508">mRNA splicing</keyword>
<dbReference type="PROSITE" id="PS50102">
    <property type="entry name" value="RRM"/>
    <property type="match status" value="3"/>
</dbReference>
<dbReference type="InterPro" id="IPR023029">
    <property type="entry name" value="Ribosomal_uS15_arc_euk"/>
</dbReference>
<dbReference type="eggNOG" id="KOG0120">
    <property type="taxonomic scope" value="Eukaryota"/>
</dbReference>
<feature type="compositionally biased region" description="Basic and acidic residues" evidence="11">
    <location>
        <begin position="64"/>
        <end position="141"/>
    </location>
</feature>
<dbReference type="GO" id="GO:0005634">
    <property type="term" value="C:nucleus"/>
    <property type="evidence" value="ECO:0007669"/>
    <property type="project" value="UniProtKB-SubCell"/>
</dbReference>
<comment type="similarity">
    <text evidence="2">Belongs to the universal ribosomal protein uS15 family.</text>
</comment>
<evidence type="ECO:0000256" key="10">
    <source>
        <dbReference type="PROSITE-ProRule" id="PRU00176"/>
    </source>
</evidence>
<dbReference type="STRING" id="1237896.T0JZK3"/>
<dbReference type="CDD" id="cd12232">
    <property type="entry name" value="RRM3_U2AF65"/>
    <property type="match status" value="1"/>
</dbReference>
<dbReference type="CDD" id="cd00353">
    <property type="entry name" value="Ribosomal_S15p_S13e"/>
    <property type="match status" value="1"/>
</dbReference>
<dbReference type="Pfam" id="PF00076">
    <property type="entry name" value="RRM_1"/>
    <property type="match status" value="3"/>
</dbReference>
<dbReference type="OrthoDB" id="10266058at2759"/>
<dbReference type="InterPro" id="IPR000589">
    <property type="entry name" value="Ribosomal_uS15"/>
</dbReference>
<reference evidence="14" key="1">
    <citation type="journal article" date="2013" name="Mol. Plant Microbe Interact.">
        <title>Global aspects of pacC regulation of pathogenicity genes in Colletotrichum gloeosporioides as revealed by transcriptome analysis.</title>
        <authorList>
            <person name="Alkan N."/>
            <person name="Meng X."/>
            <person name="Friedlander G."/>
            <person name="Reuveni E."/>
            <person name="Sukno S."/>
            <person name="Sherman A."/>
            <person name="Thon M."/>
            <person name="Fluhr R."/>
            <person name="Prusky D."/>
        </authorList>
    </citation>
    <scope>NUCLEOTIDE SEQUENCE [LARGE SCALE GENOMIC DNA]</scope>
    <source>
        <strain evidence="14">Cg-14</strain>
    </source>
</reference>
<dbReference type="InterPro" id="IPR035979">
    <property type="entry name" value="RBD_domain_sf"/>
</dbReference>
<dbReference type="InterPro" id="IPR003954">
    <property type="entry name" value="RRM_euk-type"/>
</dbReference>
<feature type="domain" description="RRM" evidence="12">
    <location>
        <begin position="351"/>
        <end position="429"/>
    </location>
</feature>
<feature type="domain" description="RRM" evidence="12">
    <location>
        <begin position="234"/>
        <end position="325"/>
    </location>
</feature>
<dbReference type="InterPro" id="IPR009068">
    <property type="entry name" value="uS15_NS1_RNA-bd_sf"/>
</dbReference>
<dbReference type="SMART" id="SM01387">
    <property type="entry name" value="Ribosomal_S15"/>
    <property type="match status" value="1"/>
</dbReference>
<dbReference type="Gene3D" id="1.10.287.10">
    <property type="entry name" value="S15/NS1, RNA-binding"/>
    <property type="match status" value="1"/>
</dbReference>
<feature type="region of interest" description="Disordered" evidence="11">
    <location>
        <begin position="1"/>
        <end position="164"/>
    </location>
</feature>
<dbReference type="FunFam" id="1.10.287.10:FF:000003">
    <property type="entry name" value="40S ribosomal protein S13"/>
    <property type="match status" value="1"/>
</dbReference>
<evidence type="ECO:0000259" key="12">
    <source>
        <dbReference type="PROSITE" id="PS50102"/>
    </source>
</evidence>
<dbReference type="GO" id="GO:0003735">
    <property type="term" value="F:structural constituent of ribosome"/>
    <property type="evidence" value="ECO:0007669"/>
    <property type="project" value="InterPro"/>
</dbReference>
<name>T0JZK3_COLGC</name>
<keyword evidence="6" id="KW-0689">Ribosomal protein</keyword>
<keyword evidence="5 10" id="KW-0694">RNA-binding</keyword>
<dbReference type="Pfam" id="PF00312">
    <property type="entry name" value="Ribosomal_S15"/>
    <property type="match status" value="1"/>
</dbReference>
<keyword evidence="3" id="KW-0507">mRNA processing</keyword>
<dbReference type="SMART" id="SM00361">
    <property type="entry name" value="RRM_1"/>
    <property type="match status" value="1"/>
</dbReference>
<keyword evidence="9" id="KW-0687">Ribonucleoprotein</keyword>
<dbReference type="SUPFAM" id="SSF47060">
    <property type="entry name" value="S15/NS1 RNA-binding domain"/>
    <property type="match status" value="1"/>
</dbReference>
<dbReference type="Proteomes" id="UP000015530">
    <property type="component" value="Unassembled WGS sequence"/>
</dbReference>
<evidence type="ECO:0000256" key="4">
    <source>
        <dbReference type="ARBA" id="ARBA00022737"/>
    </source>
</evidence>
<evidence type="ECO:0000256" key="1">
    <source>
        <dbReference type="ARBA" id="ARBA00004123"/>
    </source>
</evidence>
<dbReference type="HAMAP" id="MF_01343_A">
    <property type="entry name" value="Ribosomal_uS15_A"/>
    <property type="match status" value="1"/>
</dbReference>
<evidence type="ECO:0000256" key="9">
    <source>
        <dbReference type="ARBA" id="ARBA00023274"/>
    </source>
</evidence>
<dbReference type="AlphaFoldDB" id="T0JZK3"/>
<dbReference type="InterPro" id="IPR000504">
    <property type="entry name" value="RRM_dom"/>
</dbReference>
<evidence type="ECO:0000256" key="7">
    <source>
        <dbReference type="ARBA" id="ARBA00023187"/>
    </source>
</evidence>
<dbReference type="HOGENOM" id="CLU_021795_2_0_1"/>
<dbReference type="GO" id="GO:0006397">
    <property type="term" value="P:mRNA processing"/>
    <property type="evidence" value="ECO:0007669"/>
    <property type="project" value="UniProtKB-KW"/>
</dbReference>
<dbReference type="GO" id="GO:0008380">
    <property type="term" value="P:RNA splicing"/>
    <property type="evidence" value="ECO:0007669"/>
    <property type="project" value="UniProtKB-KW"/>
</dbReference>
<sequence length="717" mass="80215">MNGDGYSRDGRGKGSRDYPRDRGDRDDRRGGDRDRHRDRRRSRSPYDRSSRRRDDEDSYATSRSHREREREDRYSGRDRRGDREWDRDRGSSRRDARRDDDDHRRRDRDPYDDRRRGGRGDRQQQQQHDDGGMGRRGDRQRSATPPPKKREPTPDLTNVTSVLERKRRLTQWDIKPPGYENVTAEQAKLSGMFPLPGAPRQQPMDPSKLQAIMNQPGGQVNSAALKPSNSRQAKRLLINNLPPSATEDSIVGFFNLQLNGLNVIESTDPCTSCQLSQDHSFAVVEFRNASEATVALALDGITMEADDATNGAAGSNGLVIRRPKDYIVPAVVDDVPYEPGVVSNIVIDTPNKISIANMPPYLSDEQVTELLVSFGELKAFILVRDKSTEESRGIAFCEYVEPSATDVAIQGLNGMDLGDKKLRVQKASVGVTQVAGVEMGVAAMSMLAGTTSTDSEETRVLQLLNMVTPEELMDNDDYEEIKEDVEEECAKFGKVLDVKIPRPVGGSRQSAGVGKIFVRFESKEVAKKALQALAGRKFADRTVVTTYFPEENFEVAAKQPPHQTVKMGRLHSKGKGISSSAIPYSRNPPSWLKTTPEQVVDQICKLAKKGATPSQIGVILRDSHGVAQVRVVTGNRILRILKSNGLAPDIPEDLYMLIKKAVAVRKHLERNRKDKDSKFRLILIESRIHRLARYYKTVGVLPPTWRYESATASTIVA</sequence>
<comment type="caution">
    <text evidence="13">The sequence shown here is derived from an EMBL/GenBank/DDBJ whole genome shotgun (WGS) entry which is preliminary data.</text>
</comment>
<keyword evidence="8" id="KW-0539">Nucleus</keyword>
<feature type="domain" description="RRM" evidence="12">
    <location>
        <begin position="459"/>
        <end position="550"/>
    </location>
</feature>
<feature type="compositionally biased region" description="Basic and acidic residues" evidence="11">
    <location>
        <begin position="44"/>
        <end position="55"/>
    </location>
</feature>
<proteinExistence type="inferred from homology"/>
<evidence type="ECO:0000256" key="11">
    <source>
        <dbReference type="SAM" id="MobiDB-lite"/>
    </source>
</evidence>
<gene>
    <name evidence="13" type="ORF">CGLO_15097</name>
</gene>
<dbReference type="Gene3D" id="3.30.70.330">
    <property type="match status" value="3"/>
</dbReference>
<dbReference type="GO" id="GO:0003723">
    <property type="term" value="F:RNA binding"/>
    <property type="evidence" value="ECO:0007669"/>
    <property type="project" value="UniProtKB-UniRule"/>
</dbReference>
<comment type="subcellular location">
    <subcellularLocation>
        <location evidence="1">Nucleus</location>
    </subcellularLocation>
</comment>
<dbReference type="PROSITE" id="PS00362">
    <property type="entry name" value="RIBOSOMAL_S15"/>
    <property type="match status" value="1"/>
</dbReference>
<protein>
    <submittedName>
        <fullName evidence="13">U2 snRNP auxilliary factor</fullName>
    </submittedName>
</protein>
<dbReference type="InterPro" id="IPR006529">
    <property type="entry name" value="U2AF_lg"/>
</dbReference>
<evidence type="ECO:0000256" key="2">
    <source>
        <dbReference type="ARBA" id="ARBA00008434"/>
    </source>
</evidence>
<organism evidence="13 14">
    <name type="scientific">Colletotrichum gloeosporioides (strain Cg-14)</name>
    <name type="common">Anthracnose fungus</name>
    <name type="synonym">Glomerella cingulata</name>
    <dbReference type="NCBI Taxonomy" id="1237896"/>
    <lineage>
        <taxon>Eukaryota</taxon>
        <taxon>Fungi</taxon>
        <taxon>Dikarya</taxon>
        <taxon>Ascomycota</taxon>
        <taxon>Pezizomycotina</taxon>
        <taxon>Sordariomycetes</taxon>
        <taxon>Hypocreomycetidae</taxon>
        <taxon>Glomerellales</taxon>
        <taxon>Glomerellaceae</taxon>
        <taxon>Colletotrichum</taxon>
        <taxon>Colletotrichum gloeosporioides species complex</taxon>
    </lineage>
</organism>
<evidence type="ECO:0000313" key="13">
    <source>
        <dbReference type="EMBL" id="EQB45948.1"/>
    </source>
</evidence>
<dbReference type="SMART" id="SM00360">
    <property type="entry name" value="RRM"/>
    <property type="match status" value="3"/>
</dbReference>
<keyword evidence="4" id="KW-0677">Repeat</keyword>
<dbReference type="Pfam" id="PF08069">
    <property type="entry name" value="Ribosomal_S13_N"/>
    <property type="match status" value="1"/>
</dbReference>
<dbReference type="NCBIfam" id="TIGR01642">
    <property type="entry name" value="U2AF_lg"/>
    <property type="match status" value="1"/>
</dbReference>
<dbReference type="PANTHER" id="PTHR23139">
    <property type="entry name" value="RNA-BINDING PROTEIN"/>
    <property type="match status" value="1"/>
</dbReference>
<dbReference type="InterPro" id="IPR012606">
    <property type="entry name" value="Ribosomal_uS15_N"/>
</dbReference>
<dbReference type="GO" id="GO:0006412">
    <property type="term" value="P:translation"/>
    <property type="evidence" value="ECO:0007669"/>
    <property type="project" value="InterPro"/>
</dbReference>
<dbReference type="Gene3D" id="4.10.860.130">
    <property type="match status" value="1"/>
</dbReference>
<evidence type="ECO:0000256" key="6">
    <source>
        <dbReference type="ARBA" id="ARBA00022980"/>
    </source>
</evidence>
<dbReference type="GO" id="GO:0005840">
    <property type="term" value="C:ribosome"/>
    <property type="evidence" value="ECO:0007669"/>
    <property type="project" value="UniProtKB-KW"/>
</dbReference>
<evidence type="ECO:0000313" key="14">
    <source>
        <dbReference type="Proteomes" id="UP000015530"/>
    </source>
</evidence>
<dbReference type="InterPro" id="IPR012677">
    <property type="entry name" value="Nucleotide-bd_a/b_plait_sf"/>
</dbReference>
<evidence type="ECO:0000256" key="3">
    <source>
        <dbReference type="ARBA" id="ARBA00022664"/>
    </source>
</evidence>
<dbReference type="FunFam" id="3.30.70.330:FF:000097">
    <property type="entry name" value="U2 snRNP auxiliary factor large subunit"/>
    <property type="match status" value="1"/>
</dbReference>
<dbReference type="GO" id="GO:1990904">
    <property type="term" value="C:ribonucleoprotein complex"/>
    <property type="evidence" value="ECO:0007669"/>
    <property type="project" value="UniProtKB-KW"/>
</dbReference>
<feature type="compositionally biased region" description="Basic and acidic residues" evidence="11">
    <location>
        <begin position="1"/>
        <end position="35"/>
    </location>
</feature>
<dbReference type="EMBL" id="AMYD01003585">
    <property type="protein sequence ID" value="EQB45948.1"/>
    <property type="molecule type" value="Genomic_DNA"/>
</dbReference>
<evidence type="ECO:0000256" key="5">
    <source>
        <dbReference type="ARBA" id="ARBA00022884"/>
    </source>
</evidence>
<dbReference type="SUPFAM" id="SSF54928">
    <property type="entry name" value="RNA-binding domain, RBD"/>
    <property type="match status" value="2"/>
</dbReference>
<dbReference type="OMA" id="MTQWDIK"/>
<dbReference type="SMART" id="SM01386">
    <property type="entry name" value="Ribosomal_S13_N"/>
    <property type="match status" value="1"/>
</dbReference>
<evidence type="ECO:0000256" key="8">
    <source>
        <dbReference type="ARBA" id="ARBA00023242"/>
    </source>
</evidence>
<dbReference type="FunFam" id="4.10.860.130:FF:000001">
    <property type="entry name" value="40S ribosomal protein S13"/>
    <property type="match status" value="1"/>
</dbReference>
<accession>T0JZK3</accession>
<dbReference type="NCBIfam" id="NF006331">
    <property type="entry name" value="PRK08561.1"/>
    <property type="match status" value="1"/>
</dbReference>
<dbReference type="CDD" id="cd12231">
    <property type="entry name" value="RRM2_U2AF65"/>
    <property type="match status" value="1"/>
</dbReference>